<accession>A0A9D5LWV9</accession>
<sequence>MMKLCAIRSGSRGNAVLACTSRTRILIDCGISGRLAETGLRQAGVDPESLDAVLITHEHRDHIAGVGILSRRYHLPVYANEKTWAAMEQSLGKIAPENRRSFVHTDSFSLGDMDITPFSISHDAADPVGYTLLSGGKKMAVATDIGILEEELFRSLKGSDAVLLESNHDKNMLEMGSYPWPLKQRIRGSQGHLSNDDAGKAAEFLVKMGTRRIMLGHLSPENNYPRLAFQTVMNILQNAGIMPGRDMELFVAPGDSLSPVFEI</sequence>
<reference evidence="2" key="1">
    <citation type="submission" date="2020-10" db="EMBL/GenBank/DDBJ databases">
        <title>ChiBAC.</title>
        <authorList>
            <person name="Zenner C."/>
            <person name="Hitch T.C.A."/>
            <person name="Clavel T."/>
        </authorList>
    </citation>
    <scope>NUCLEOTIDE SEQUENCE</scope>
    <source>
        <strain evidence="2">DSM 107454</strain>
    </source>
</reference>
<dbReference type="Pfam" id="PF12706">
    <property type="entry name" value="Lactamase_B_2"/>
    <property type="match status" value="1"/>
</dbReference>
<evidence type="ECO:0000259" key="1">
    <source>
        <dbReference type="SMART" id="SM00849"/>
    </source>
</evidence>
<organism evidence="2 3">
    <name type="scientific">Ructibacterium gallinarum</name>
    <dbReference type="NCBI Taxonomy" id="2779355"/>
    <lineage>
        <taxon>Bacteria</taxon>
        <taxon>Bacillati</taxon>
        <taxon>Bacillota</taxon>
        <taxon>Clostridia</taxon>
        <taxon>Eubacteriales</taxon>
        <taxon>Oscillospiraceae</taxon>
        <taxon>Ructibacterium</taxon>
    </lineage>
</organism>
<dbReference type="Proteomes" id="UP000806542">
    <property type="component" value="Unassembled WGS sequence"/>
</dbReference>
<evidence type="ECO:0000313" key="3">
    <source>
        <dbReference type="Proteomes" id="UP000806542"/>
    </source>
</evidence>
<dbReference type="SMART" id="SM00849">
    <property type="entry name" value="Lactamase_B"/>
    <property type="match status" value="1"/>
</dbReference>
<dbReference type="Gene3D" id="3.60.15.10">
    <property type="entry name" value="Ribonuclease Z/Hydroxyacylglutathione hydrolase-like"/>
    <property type="match status" value="1"/>
</dbReference>
<protein>
    <submittedName>
        <fullName evidence="2">MBL fold metallo-hydrolase</fullName>
    </submittedName>
</protein>
<proteinExistence type="predicted"/>
<dbReference type="InterPro" id="IPR036866">
    <property type="entry name" value="RibonucZ/Hydroxyglut_hydro"/>
</dbReference>
<dbReference type="EMBL" id="JADCKB010000002">
    <property type="protein sequence ID" value="MBE5039256.1"/>
    <property type="molecule type" value="Genomic_DNA"/>
</dbReference>
<dbReference type="PANTHER" id="PTHR47619:SF1">
    <property type="entry name" value="EXODEOXYRIBONUCLEASE WALJ"/>
    <property type="match status" value="1"/>
</dbReference>
<keyword evidence="3" id="KW-1185">Reference proteome</keyword>
<comment type="caution">
    <text evidence="2">The sequence shown here is derived from an EMBL/GenBank/DDBJ whole genome shotgun (WGS) entry which is preliminary data.</text>
</comment>
<gene>
    <name evidence="2" type="ORF">INF28_02080</name>
</gene>
<dbReference type="InterPro" id="IPR001279">
    <property type="entry name" value="Metallo-B-lactamas"/>
</dbReference>
<dbReference type="SUPFAM" id="SSF56281">
    <property type="entry name" value="Metallo-hydrolase/oxidoreductase"/>
    <property type="match status" value="1"/>
</dbReference>
<name>A0A9D5LWV9_9FIRM</name>
<dbReference type="AlphaFoldDB" id="A0A9D5LWV9"/>
<feature type="domain" description="Metallo-beta-lactamase" evidence="1">
    <location>
        <begin position="12"/>
        <end position="192"/>
    </location>
</feature>
<dbReference type="InterPro" id="IPR052533">
    <property type="entry name" value="WalJ/YycJ-like"/>
</dbReference>
<evidence type="ECO:0000313" key="2">
    <source>
        <dbReference type="EMBL" id="MBE5039256.1"/>
    </source>
</evidence>
<dbReference type="PANTHER" id="PTHR47619">
    <property type="entry name" value="METALLO-HYDROLASE YYCJ-RELATED"/>
    <property type="match status" value="1"/>
</dbReference>